<dbReference type="EMBL" id="PJQM01000549">
    <property type="protein sequence ID" value="RCI04880.1"/>
    <property type="molecule type" value="Genomic_DNA"/>
</dbReference>
<dbReference type="Pfam" id="PF11443">
    <property type="entry name" value="DUF2828"/>
    <property type="match status" value="1"/>
</dbReference>
<sequence length="777" mass="88977">MSFVNFPAALPFFKQLHDQASLDHLISQLGQDVCVKEIEELDLNKSHPFMDAYDKMANQKLTTNGAPAHASTMDPIIDCYYGFESVAPQGRPAMYENAWKSDPLMTLHIIFYARSIHRGKSLGSAFFFAYCWLLLNHPRTALANLHVLVDGTVRTDAELQHNRLMQRKNRHQEWDMVEEPYELLDRRDFKSHGCWKDLCTLLTIYCQGEAEGYKSSDFLALEWPRMQRDRNAHREISKERKQRYMARKHMSPEKRAKEIEASLQKRDQLNLVKQQEATELRHKIRVERNKTVCDLLESDKTYRALHFTIARMFAQQLKTDLKQLEANMALLENKKLSGRYALGFNLSLAAKWAPSLRNSHDKHTFLATSIAEILFPPVSFQDKDETRPHYLNKVRDFYRKKYLVPLRAALDLTEHYMKTGQWELADFRHMPSVCFQQNLKYFFKHCPDKTIAYMAEVAKGNKKVSGATLGPHELVHRCFSGGVDEKLQKALSGQTDMYEKFLEVQKQGVNGQWDTLINSIRDTSLLQDSSDTGKKRVNLGDCLAICDVSGSMMSGADPKHPEMQPLNAAIGLSLVVTNLAKPPFNGAVISFSANPVMSKVNTNATFSDQVQEIMEVDMGYNTNLMKVFTEVLLPMAKEHKIKPEDMVKRLFIFTDMEFDAMDNGMNAFVDANQAIRALYHEAGYEVPELIWWNLCSHSGYSSVKKMTTPVTKDDLKVTLISGFSSAMLKTFLDGDIEEEEEEENSEKQDKENKESSPISFIEKAIYHESFNSLVVVD</sequence>
<name>A0A367KRW6_RHIST</name>
<feature type="domain" description="DUF2828" evidence="2">
    <location>
        <begin position="62"/>
        <end position="524"/>
    </location>
</feature>
<protein>
    <recommendedName>
        <fullName evidence="6">VWFA domain-containing protein</fullName>
    </recommendedName>
</protein>
<evidence type="ECO:0000313" key="4">
    <source>
        <dbReference type="EMBL" id="RCI04880.1"/>
    </source>
</evidence>
<feature type="compositionally biased region" description="Basic and acidic residues" evidence="1">
    <location>
        <begin position="745"/>
        <end position="754"/>
    </location>
</feature>
<dbReference type="Proteomes" id="UP000253551">
    <property type="component" value="Unassembled WGS sequence"/>
</dbReference>
<keyword evidence="5" id="KW-1185">Reference proteome</keyword>
<feature type="compositionally biased region" description="Basic residues" evidence="1">
    <location>
        <begin position="240"/>
        <end position="249"/>
    </location>
</feature>
<feature type="region of interest" description="Disordered" evidence="1">
    <location>
        <begin position="737"/>
        <end position="756"/>
    </location>
</feature>
<evidence type="ECO:0000256" key="1">
    <source>
        <dbReference type="SAM" id="MobiDB-lite"/>
    </source>
</evidence>
<feature type="domain" description="DUF7788" evidence="3">
    <location>
        <begin position="541"/>
        <end position="765"/>
    </location>
</feature>
<dbReference type="AlphaFoldDB" id="A0A367KRW6"/>
<evidence type="ECO:0000259" key="2">
    <source>
        <dbReference type="Pfam" id="PF11443"/>
    </source>
</evidence>
<dbReference type="PANTHER" id="PTHR31373">
    <property type="entry name" value="OS06G0652100 PROTEIN"/>
    <property type="match status" value="1"/>
</dbReference>
<dbReference type="InterPro" id="IPR036465">
    <property type="entry name" value="vWFA_dom_sf"/>
</dbReference>
<dbReference type="InterPro" id="IPR011205">
    <property type="entry name" value="UCP015417_vWA"/>
</dbReference>
<feature type="region of interest" description="Disordered" evidence="1">
    <location>
        <begin position="231"/>
        <end position="254"/>
    </location>
</feature>
<dbReference type="InterPro" id="IPR056690">
    <property type="entry name" value="DUF7788"/>
</dbReference>
<dbReference type="PIRSF" id="PIRSF015417">
    <property type="entry name" value="T31B5_30_vWA"/>
    <property type="match status" value="1"/>
</dbReference>
<proteinExistence type="predicted"/>
<evidence type="ECO:0000313" key="5">
    <source>
        <dbReference type="Proteomes" id="UP000253551"/>
    </source>
</evidence>
<dbReference type="InterPro" id="IPR058580">
    <property type="entry name" value="DUF2828"/>
</dbReference>
<organism evidence="4 5">
    <name type="scientific">Rhizopus stolonifer</name>
    <name type="common">Rhizopus nigricans</name>
    <dbReference type="NCBI Taxonomy" id="4846"/>
    <lineage>
        <taxon>Eukaryota</taxon>
        <taxon>Fungi</taxon>
        <taxon>Fungi incertae sedis</taxon>
        <taxon>Mucoromycota</taxon>
        <taxon>Mucoromycotina</taxon>
        <taxon>Mucoromycetes</taxon>
        <taxon>Mucorales</taxon>
        <taxon>Mucorineae</taxon>
        <taxon>Rhizopodaceae</taxon>
        <taxon>Rhizopus</taxon>
    </lineage>
</organism>
<evidence type="ECO:0000259" key="3">
    <source>
        <dbReference type="Pfam" id="PF25043"/>
    </source>
</evidence>
<dbReference type="SUPFAM" id="SSF53300">
    <property type="entry name" value="vWA-like"/>
    <property type="match status" value="1"/>
</dbReference>
<dbReference type="PANTHER" id="PTHR31373:SF27">
    <property type="entry name" value="TROVE DOMAIN-CONTAINING PROTEIN"/>
    <property type="match status" value="1"/>
</dbReference>
<dbReference type="OrthoDB" id="1149618at2759"/>
<comment type="caution">
    <text evidence="4">The sequence shown here is derived from an EMBL/GenBank/DDBJ whole genome shotgun (WGS) entry which is preliminary data.</text>
</comment>
<evidence type="ECO:0008006" key="6">
    <source>
        <dbReference type="Google" id="ProtNLM"/>
    </source>
</evidence>
<accession>A0A367KRW6</accession>
<reference evidence="4 5" key="1">
    <citation type="journal article" date="2018" name="G3 (Bethesda)">
        <title>Phylogenetic and Phylogenomic Definition of Rhizopus Species.</title>
        <authorList>
            <person name="Gryganskyi A.P."/>
            <person name="Golan J."/>
            <person name="Dolatabadi S."/>
            <person name="Mondo S."/>
            <person name="Robb S."/>
            <person name="Idnurm A."/>
            <person name="Muszewska A."/>
            <person name="Steczkiewicz K."/>
            <person name="Masonjones S."/>
            <person name="Liao H.L."/>
            <person name="Gajdeczka M.T."/>
            <person name="Anike F."/>
            <person name="Vuek A."/>
            <person name="Anishchenko I.M."/>
            <person name="Voigt K."/>
            <person name="de Hoog G.S."/>
            <person name="Smith M.E."/>
            <person name="Heitman J."/>
            <person name="Vilgalys R."/>
            <person name="Stajich J.E."/>
        </authorList>
    </citation>
    <scope>NUCLEOTIDE SEQUENCE [LARGE SCALE GENOMIC DNA]</scope>
    <source>
        <strain evidence="4 5">LSU 92-RS-03</strain>
    </source>
</reference>
<dbReference type="Gene3D" id="3.40.50.410">
    <property type="entry name" value="von Willebrand factor, type A domain"/>
    <property type="match status" value="1"/>
</dbReference>
<gene>
    <name evidence="4" type="ORF">CU098_012622</name>
</gene>
<dbReference type="Pfam" id="PF25043">
    <property type="entry name" value="DUF7788"/>
    <property type="match status" value="1"/>
</dbReference>